<comment type="caution">
    <text evidence="2">The sequence shown here is derived from an EMBL/GenBank/DDBJ whole genome shotgun (WGS) entry which is preliminary data.</text>
</comment>
<feature type="region of interest" description="Disordered" evidence="1">
    <location>
        <begin position="99"/>
        <end position="119"/>
    </location>
</feature>
<sequence length="198" mass="21572">MWSNRVKKRELSLDDVGSTIGTSNVPSGIGSSLSSSAKGKRSERDRDGKGHNREVLPRNGTPKIGRPALSNVKGERKTKTKPKQKTTQLSISVNGLLGKMSEQPKPALPSVSKSGEMTTSAIPKRRMSLPWMCDDPESIDLSHLQLPGMDELGVPDDIDGQGQDLGSWLNIDDDSLQDQDFMGLEIPMDDLSDLNMMV</sequence>
<reference evidence="2 3" key="1">
    <citation type="submission" date="2018-02" db="EMBL/GenBank/DDBJ databases">
        <title>Draft genome of wild Prunus yedoensis var. nudiflora.</title>
        <authorList>
            <person name="Baek S."/>
            <person name="Kim J.-H."/>
            <person name="Choi K."/>
            <person name="Kim G.-B."/>
            <person name="Cho A."/>
            <person name="Jang H."/>
            <person name="Shin C.-H."/>
            <person name="Yu H.-J."/>
            <person name="Mun J.-H."/>
        </authorList>
    </citation>
    <scope>NUCLEOTIDE SEQUENCE [LARGE SCALE GENOMIC DNA]</scope>
    <source>
        <strain evidence="3">cv. Jeju island</strain>
        <tissue evidence="2">Leaf</tissue>
    </source>
</reference>
<dbReference type="EMBL" id="PJQY01001766">
    <property type="protein sequence ID" value="PQP99823.1"/>
    <property type="molecule type" value="Genomic_DNA"/>
</dbReference>
<proteinExistence type="predicted"/>
<feature type="compositionally biased region" description="Low complexity" evidence="1">
    <location>
        <begin position="23"/>
        <end position="37"/>
    </location>
</feature>
<evidence type="ECO:0000256" key="1">
    <source>
        <dbReference type="SAM" id="MobiDB-lite"/>
    </source>
</evidence>
<dbReference type="AlphaFoldDB" id="A0A314Y768"/>
<dbReference type="Proteomes" id="UP000250321">
    <property type="component" value="Unassembled WGS sequence"/>
</dbReference>
<dbReference type="PANTHER" id="PTHR31115">
    <property type="entry name" value="OS05G0107300 PROTEIN"/>
    <property type="match status" value="1"/>
</dbReference>
<dbReference type="STRING" id="2094558.A0A314Y768"/>
<dbReference type="PANTHER" id="PTHR31115:SF3">
    <property type="entry name" value="EXPRESSED PROTEIN"/>
    <property type="match status" value="1"/>
</dbReference>
<feature type="region of interest" description="Disordered" evidence="1">
    <location>
        <begin position="1"/>
        <end position="87"/>
    </location>
</feature>
<evidence type="ECO:0000313" key="3">
    <source>
        <dbReference type="Proteomes" id="UP000250321"/>
    </source>
</evidence>
<evidence type="ECO:0000313" key="2">
    <source>
        <dbReference type="EMBL" id="PQP99823.1"/>
    </source>
</evidence>
<feature type="compositionally biased region" description="Basic and acidic residues" evidence="1">
    <location>
        <begin position="40"/>
        <end position="56"/>
    </location>
</feature>
<keyword evidence="3" id="KW-1185">Reference proteome</keyword>
<name>A0A314Y768_PRUYE</name>
<gene>
    <name evidence="2" type="ORF">Pyn_32951</name>
</gene>
<organism evidence="2 3">
    <name type="scientific">Prunus yedoensis var. nudiflora</name>
    <dbReference type="NCBI Taxonomy" id="2094558"/>
    <lineage>
        <taxon>Eukaryota</taxon>
        <taxon>Viridiplantae</taxon>
        <taxon>Streptophyta</taxon>
        <taxon>Embryophyta</taxon>
        <taxon>Tracheophyta</taxon>
        <taxon>Spermatophyta</taxon>
        <taxon>Magnoliopsida</taxon>
        <taxon>eudicotyledons</taxon>
        <taxon>Gunneridae</taxon>
        <taxon>Pentapetalae</taxon>
        <taxon>rosids</taxon>
        <taxon>fabids</taxon>
        <taxon>Rosales</taxon>
        <taxon>Rosaceae</taxon>
        <taxon>Amygdaloideae</taxon>
        <taxon>Amygdaleae</taxon>
        <taxon>Prunus</taxon>
    </lineage>
</organism>
<dbReference type="OrthoDB" id="1915143at2759"/>
<accession>A0A314Y768</accession>
<protein>
    <submittedName>
        <fullName evidence="2">Uncharacterized protein</fullName>
    </submittedName>
</protein>